<comment type="caution">
    <text evidence="2">The sequence shown here is derived from an EMBL/GenBank/DDBJ whole genome shotgun (WGS) entry which is preliminary data.</text>
</comment>
<gene>
    <name evidence="2" type="ORF">RRG08_047343</name>
</gene>
<sequence length="398" mass="44318">MSKQQVDTPLGFPQKERDKQQVDTPLGFLQKERDKQQVDTPLGFPQKERDKQQVDTPWVFHRKNGTKQQVDTPLGFLTKRTGQATSRHALLGFLQKATRGQSKQVDTAPGFSTERTGQATKTWPRELSVLLPSVRENGVWEFPAVTICNMNPVRTSQFVLLPPDGGQQQPPSRRKTWCLFESTQTVSKTQQFFDKQGWSGDGTERGVSRNISKEFLRLRDSRWWSENPDAPVLPGGVDSVIVTPGTDSHLRVTVEEYVRGGDCSDYRSVDNEDLNIYLERKKIVLLKRGLSGFVRAISELFTVAPVACTPIPVPGVHDCVQHEMRPVSRQRQLRTMGQMSRTLVKAVARSNVGPTVAPTTAIPSGPGNEDGQLNELEQGEDGVIGPRTAPQIGEDRPG</sequence>
<feature type="region of interest" description="Disordered" evidence="1">
    <location>
        <begin position="354"/>
        <end position="398"/>
    </location>
</feature>
<dbReference type="AlphaFoldDB" id="A0AAE1A2D0"/>
<evidence type="ECO:0000313" key="2">
    <source>
        <dbReference type="EMBL" id="KAK3779815.1"/>
    </source>
</evidence>
<proteinExistence type="predicted"/>
<protein>
    <submittedName>
        <fullName evidence="2">Uncharacterized protein</fullName>
    </submittedName>
</protein>
<organism evidence="2 3">
    <name type="scientific">Elysia crispata</name>
    <name type="common">lettuce slug</name>
    <dbReference type="NCBI Taxonomy" id="231223"/>
    <lineage>
        <taxon>Eukaryota</taxon>
        <taxon>Metazoa</taxon>
        <taxon>Spiralia</taxon>
        <taxon>Lophotrochozoa</taxon>
        <taxon>Mollusca</taxon>
        <taxon>Gastropoda</taxon>
        <taxon>Heterobranchia</taxon>
        <taxon>Euthyneura</taxon>
        <taxon>Panpulmonata</taxon>
        <taxon>Sacoglossa</taxon>
        <taxon>Placobranchoidea</taxon>
        <taxon>Plakobranchidae</taxon>
        <taxon>Elysia</taxon>
    </lineage>
</organism>
<evidence type="ECO:0000313" key="3">
    <source>
        <dbReference type="Proteomes" id="UP001283361"/>
    </source>
</evidence>
<name>A0AAE1A2D0_9GAST</name>
<feature type="region of interest" description="Disordered" evidence="1">
    <location>
        <begin position="1"/>
        <end position="53"/>
    </location>
</feature>
<reference evidence="2" key="1">
    <citation type="journal article" date="2023" name="G3 (Bethesda)">
        <title>A reference genome for the long-term kleptoplast-retaining sea slug Elysia crispata morphotype clarki.</title>
        <authorList>
            <person name="Eastman K.E."/>
            <person name="Pendleton A.L."/>
            <person name="Shaikh M.A."/>
            <person name="Suttiyut T."/>
            <person name="Ogas R."/>
            <person name="Tomko P."/>
            <person name="Gavelis G."/>
            <person name="Widhalm J.R."/>
            <person name="Wisecaver J.H."/>
        </authorList>
    </citation>
    <scope>NUCLEOTIDE SEQUENCE</scope>
    <source>
        <strain evidence="2">ECLA1</strain>
    </source>
</reference>
<dbReference type="EMBL" id="JAWDGP010002801">
    <property type="protein sequence ID" value="KAK3779815.1"/>
    <property type="molecule type" value="Genomic_DNA"/>
</dbReference>
<evidence type="ECO:0000256" key="1">
    <source>
        <dbReference type="SAM" id="MobiDB-lite"/>
    </source>
</evidence>
<accession>A0AAE1A2D0</accession>
<keyword evidence="3" id="KW-1185">Reference proteome</keyword>
<dbReference type="Proteomes" id="UP001283361">
    <property type="component" value="Unassembled WGS sequence"/>
</dbReference>